<feature type="region of interest" description="Disordered" evidence="1">
    <location>
        <begin position="1007"/>
        <end position="1027"/>
    </location>
</feature>
<feature type="region of interest" description="Disordered" evidence="1">
    <location>
        <begin position="947"/>
        <end position="986"/>
    </location>
</feature>
<feature type="compositionally biased region" description="Low complexity" evidence="1">
    <location>
        <begin position="957"/>
        <end position="968"/>
    </location>
</feature>
<dbReference type="eggNOG" id="ENOG502QPU6">
    <property type="taxonomic scope" value="Eukaryota"/>
</dbReference>
<feature type="compositionally biased region" description="Polar residues" evidence="1">
    <location>
        <begin position="908"/>
        <end position="928"/>
    </location>
</feature>
<feature type="region of interest" description="Disordered" evidence="1">
    <location>
        <begin position="824"/>
        <end position="928"/>
    </location>
</feature>
<evidence type="ECO:0000313" key="3">
    <source>
        <dbReference type="Proteomes" id="UP000007796"/>
    </source>
</evidence>
<feature type="compositionally biased region" description="Low complexity" evidence="1">
    <location>
        <begin position="267"/>
        <end position="297"/>
    </location>
</feature>
<feature type="compositionally biased region" description="Low complexity" evidence="1">
    <location>
        <begin position="865"/>
        <end position="877"/>
    </location>
</feature>
<dbReference type="EMBL" id="GL629735">
    <property type="protein sequence ID" value="EFX05692.1"/>
    <property type="molecule type" value="Genomic_DNA"/>
</dbReference>
<gene>
    <name evidence="2" type="ORF">CMQ_3761</name>
</gene>
<feature type="compositionally biased region" description="Polar residues" evidence="1">
    <location>
        <begin position="33"/>
        <end position="45"/>
    </location>
</feature>
<feature type="compositionally biased region" description="Acidic residues" evidence="1">
    <location>
        <begin position="891"/>
        <end position="907"/>
    </location>
</feature>
<dbReference type="InParanoid" id="F0X8U6"/>
<protein>
    <submittedName>
        <fullName evidence="2">Mitochondrial mRNA processing protein</fullName>
    </submittedName>
</protein>
<dbReference type="AlphaFoldDB" id="F0X8U6"/>
<reference evidence="2 3" key="1">
    <citation type="journal article" date="2011" name="Proc. Natl. Acad. Sci. U.S.A.">
        <title>Genome and transcriptome analyses of the mountain pine beetle-fungal symbiont Grosmannia clavigera, a lodgepole pine pathogen.</title>
        <authorList>
            <person name="DiGuistini S."/>
            <person name="Wang Y."/>
            <person name="Liao N.Y."/>
            <person name="Taylor G."/>
            <person name="Tanguay P."/>
            <person name="Feau N."/>
            <person name="Henrissat B."/>
            <person name="Chan S.K."/>
            <person name="Hesse-Orce U."/>
            <person name="Alamouti S.M."/>
            <person name="Tsui C.K.M."/>
            <person name="Docking R.T."/>
            <person name="Levasseur A."/>
            <person name="Haridas S."/>
            <person name="Robertson G."/>
            <person name="Birol I."/>
            <person name="Holt R.A."/>
            <person name="Marra M.A."/>
            <person name="Hamelin R.C."/>
            <person name="Hirst M."/>
            <person name="Jones S.J.M."/>
            <person name="Bohlmann J."/>
            <person name="Breuil C."/>
        </authorList>
    </citation>
    <scope>NUCLEOTIDE SEQUENCE [LARGE SCALE GENOMIC DNA]</scope>
    <source>
        <strain evidence="3">kw1407 / UAMH 11150</strain>
    </source>
</reference>
<feature type="compositionally biased region" description="Basic and acidic residues" evidence="1">
    <location>
        <begin position="205"/>
        <end position="220"/>
    </location>
</feature>
<dbReference type="Proteomes" id="UP000007796">
    <property type="component" value="Unassembled WGS sequence"/>
</dbReference>
<organism evidence="3">
    <name type="scientific">Grosmannia clavigera (strain kw1407 / UAMH 11150)</name>
    <name type="common">Blue stain fungus</name>
    <name type="synonym">Graphiocladiella clavigera</name>
    <dbReference type="NCBI Taxonomy" id="655863"/>
    <lineage>
        <taxon>Eukaryota</taxon>
        <taxon>Fungi</taxon>
        <taxon>Dikarya</taxon>
        <taxon>Ascomycota</taxon>
        <taxon>Pezizomycotina</taxon>
        <taxon>Sordariomycetes</taxon>
        <taxon>Sordariomycetidae</taxon>
        <taxon>Ophiostomatales</taxon>
        <taxon>Ophiostomataceae</taxon>
        <taxon>Leptographium</taxon>
    </lineage>
</organism>
<dbReference type="GO" id="GO:0005740">
    <property type="term" value="C:mitochondrial envelope"/>
    <property type="evidence" value="ECO:0007669"/>
    <property type="project" value="TreeGrafter"/>
</dbReference>
<dbReference type="InterPro" id="IPR013943">
    <property type="entry name" value="Pet127"/>
</dbReference>
<feature type="compositionally biased region" description="Polar residues" evidence="1">
    <location>
        <begin position="81"/>
        <end position="93"/>
    </location>
</feature>
<accession>F0X8U6</accession>
<proteinExistence type="predicted"/>
<evidence type="ECO:0000313" key="2">
    <source>
        <dbReference type="EMBL" id="EFX05692.1"/>
    </source>
</evidence>
<feature type="compositionally biased region" description="Basic and acidic residues" evidence="1">
    <location>
        <begin position="1008"/>
        <end position="1021"/>
    </location>
</feature>
<keyword evidence="3" id="KW-1185">Reference proteome</keyword>
<feature type="region of interest" description="Disordered" evidence="1">
    <location>
        <begin position="33"/>
        <end position="93"/>
    </location>
</feature>
<dbReference type="OrthoDB" id="10249045at2759"/>
<evidence type="ECO:0000256" key="1">
    <source>
        <dbReference type="SAM" id="MobiDB-lite"/>
    </source>
</evidence>
<dbReference type="GeneID" id="25976897"/>
<feature type="compositionally biased region" description="Low complexity" evidence="1">
    <location>
        <begin position="60"/>
        <end position="75"/>
    </location>
</feature>
<name>F0X8U6_GROCL</name>
<dbReference type="HOGENOM" id="CLU_003477_1_2_1"/>
<sequence>MSQLASGQRSGLARSTHLCTSCLQAWSSQLQQPPIQRSMWTQSGAATHRQYATARPKKGSPAASEEAEPASSPPAKRGRPASSTKRARSTITTVAQASKTQLKLWRETLVILKKLEAVQERLAEQGQGAAGSDRNITGDDDASQVLPAISAAEEARPGAIKKAVALAKSADSDGPDQVKMLTSALHLLKTVLSTQGQQQEQATDQSKDSGETNEIPEGRANRATRRKAQKKKEAAEAATTSEKQRPPLVTFVASKDSGPSRAKRRAQAAAQAAAEAAAEVDGGAAAEADADADTTATESEKPTSSKKKATESPYQVNRVNSKHLELTPVDEEVRPVPKLSYGLDRALFNPGVYHLQDPRSRVFNFDPYLATIMPIREFDFNALKQYVTSSKDPTLISMAARLQKKYSGSTSSMTSMLSHFHFLLSSWRPIDAGHMSRSFSAESLNFTRITKAPAATFLHWKDGTYAIDADKEFDTANILSMLGKSMEKLLTLSKDDFEKYRVSKSHELTDAERNDPEAFHYTTFGDFLMRSQLDAHDERLPGSGMFDLKTRAVVSIRMDAQAFQQGLGYEIRQRFGQWESFEREYFDMIRSAFLKYSLQVRMGRMDGIYVAFHNTRRIFGFQYISINEMDKALHGTDDRTLGDREFMLSLDMLNAVLDRATKRFPGRSLRLHFETRPSEVAPFMYIFAKPVEPEEIEEVQTANKASVDAFEQKMLGIVAGDAKKEVLTAETDAIAEESPSSREEEEEDEQEEEEEEEDDVDSQSFDVWESMRQKVEETMENETLGIASVRETIEDALEQSGLLRGRSPDETRGYVDALLDAVTQPDTEKVAESILNEGETRTETDDETGAVTEVQDEEAGKAAEETATADSSEEPASFESENPAVEKEAAAEETIEEAVEVAQDADDTPSSSQQAVSVSGPGSQRASDTISLKDLIIKLADQVEAAQTDVVEEPEEQQQQQQQQQQLQPHEDDDGSMAVGAEGTDGYKNKRFERILTEMMVRSKKAAKAVEPKKGGDDGKTESLGAASGADTADAELLGMILTLRNKVNGQYVARPEQLTKHDAWVVEYAIEEMQPATRTHSLYEMVRKRRRALLGPRQAKSTAFDRDYMARLQALSAKGRQYRKEENRTARKQPVRVYGVDEKLVWDDIFSEEEE</sequence>
<dbReference type="PANTHER" id="PTHR31014:SF0">
    <property type="entry name" value="MITOCHONDRIAL TRANSLATION SYSTEM COMPONENT PET127-RELATED"/>
    <property type="match status" value="1"/>
</dbReference>
<feature type="compositionally biased region" description="Acidic residues" evidence="1">
    <location>
        <begin position="743"/>
        <end position="761"/>
    </location>
</feature>
<dbReference type="STRING" id="655863.F0X8U6"/>
<dbReference type="GO" id="GO:0000964">
    <property type="term" value="P:mitochondrial RNA 5'-end processing"/>
    <property type="evidence" value="ECO:0007669"/>
    <property type="project" value="TreeGrafter"/>
</dbReference>
<dbReference type="RefSeq" id="XP_014175174.1">
    <property type="nucleotide sequence ID" value="XM_014319699.1"/>
</dbReference>
<feature type="region of interest" description="Disordered" evidence="1">
    <location>
        <begin position="732"/>
        <end position="766"/>
    </location>
</feature>
<feature type="region of interest" description="Disordered" evidence="1">
    <location>
        <begin position="193"/>
        <end position="318"/>
    </location>
</feature>
<dbReference type="Pfam" id="PF08634">
    <property type="entry name" value="Pet127"/>
    <property type="match status" value="1"/>
</dbReference>
<feature type="compositionally biased region" description="Low complexity" evidence="1">
    <location>
        <begin position="195"/>
        <end position="204"/>
    </location>
</feature>
<dbReference type="PANTHER" id="PTHR31014">
    <property type="entry name" value="MITOCHONDRIAL TRANSLATION SYSTEM COMPONENT PET127-RELATED"/>
    <property type="match status" value="1"/>
</dbReference>